<evidence type="ECO:0000313" key="2">
    <source>
        <dbReference type="Proteomes" id="UP000017126"/>
    </source>
</evidence>
<evidence type="ECO:0000313" key="1">
    <source>
        <dbReference type="EMBL" id="ERT50515.1"/>
    </source>
</evidence>
<accession>A0AAV3L188</accession>
<comment type="caution">
    <text evidence="1">The sequence shown here is derived from an EMBL/GenBank/DDBJ whole genome shotgun (WGS) entry which is preliminary data.</text>
</comment>
<organism evidence="1 2">
    <name type="scientific">Enterococcus faecium 10/96A</name>
    <dbReference type="NCBI Taxonomy" id="1391465"/>
    <lineage>
        <taxon>Bacteria</taxon>
        <taxon>Bacillati</taxon>
        <taxon>Bacillota</taxon>
        <taxon>Bacilli</taxon>
        <taxon>Lactobacillales</taxon>
        <taxon>Enterococcaceae</taxon>
        <taxon>Enterococcus</taxon>
    </lineage>
</organism>
<sequence length="167" mass="18741">MNSCGASPREEQDNRLCVGCYYILDHSLSGLFILKGVLSMNDFHEAVLTFDVPAGMGQVYKKAIEDDNSRRWIKNEIKDADGNIVISDIKPSWNGNHCSVSIDDSLTIEKYSGAIIDRTGRKTHLTIALISRTLPNLKEQVEWYERMGAKVISTNYKGENQNGNDQN</sequence>
<protein>
    <submittedName>
        <fullName evidence="1">Uncharacterized protein</fullName>
    </submittedName>
</protein>
<dbReference type="AlphaFoldDB" id="A0AAV3L188"/>
<name>A0AAV3L188_ENTFC</name>
<reference evidence="1 2" key="1">
    <citation type="submission" date="2013-09" db="EMBL/GenBank/DDBJ databases">
        <title>The Genome Sequence of Enterococcus faecium 10/96A.</title>
        <authorList>
            <consortium name="The Broad Institute Genome Sequencing Platform"/>
            <consortium name="The Broad Institute Genome Sequencing Center for Infectious Disease"/>
            <person name="Earl A.M."/>
            <person name="Gilmore M.S."/>
            <person name="Lebreton F."/>
            <person name="Courvalin P."/>
            <person name="Walker B."/>
            <person name="Young S.K."/>
            <person name="Zeng Q."/>
            <person name="Gargeya S."/>
            <person name="Fitzgerald M."/>
            <person name="Haas B."/>
            <person name="Abouelleil A."/>
            <person name="Alvarado L."/>
            <person name="Arachchi H.M."/>
            <person name="Berlin A.M."/>
            <person name="Chapman S.B."/>
            <person name="Dewar J."/>
            <person name="Goldberg J."/>
            <person name="Griggs A."/>
            <person name="Gujja S."/>
            <person name="Hansen M."/>
            <person name="Howarth C."/>
            <person name="Imamovic A."/>
            <person name="Larimer J."/>
            <person name="McCowan C."/>
            <person name="Murphy C."/>
            <person name="Neiman D."/>
            <person name="Pearson M."/>
            <person name="Priest M."/>
            <person name="Roberts A."/>
            <person name="Saif S."/>
            <person name="Shea T."/>
            <person name="Sisk P."/>
            <person name="Sykes S."/>
            <person name="Wortman J."/>
            <person name="Nusbaum C."/>
            <person name="Birren B."/>
        </authorList>
    </citation>
    <scope>NUCLEOTIDE SEQUENCE [LARGE SCALE GENOMIC DNA]</scope>
    <source>
        <strain evidence="1 2">10/96A</strain>
    </source>
</reference>
<dbReference type="EMBL" id="AXOL01000034">
    <property type="protein sequence ID" value="ERT50515.1"/>
    <property type="molecule type" value="Genomic_DNA"/>
</dbReference>
<gene>
    <name evidence="1" type="ORF">O991_01513</name>
</gene>
<proteinExistence type="predicted"/>
<dbReference type="Proteomes" id="UP000017126">
    <property type="component" value="Unassembled WGS sequence"/>
</dbReference>